<name>W7Q8N7_9ALTE</name>
<dbReference type="PROSITE" id="PS50007">
    <property type="entry name" value="PIPLC_X_DOMAIN"/>
    <property type="match status" value="1"/>
</dbReference>
<dbReference type="STRING" id="1328313.DS2_13939"/>
<feature type="domain" description="Malectin" evidence="1">
    <location>
        <begin position="30"/>
        <end position="118"/>
    </location>
</feature>
<dbReference type="InterPro" id="IPR021720">
    <property type="entry name" value="Malectin_dom"/>
</dbReference>
<dbReference type="Pfam" id="PF11721">
    <property type="entry name" value="Malectin"/>
    <property type="match status" value="1"/>
</dbReference>
<keyword evidence="3" id="KW-1185">Reference proteome</keyword>
<comment type="caution">
    <text evidence="2">The sequence shown here is derived from an EMBL/GenBank/DDBJ whole genome shotgun (WGS) entry which is preliminary data.</text>
</comment>
<dbReference type="Gene3D" id="2.60.120.430">
    <property type="entry name" value="Galactose-binding lectin"/>
    <property type="match status" value="1"/>
</dbReference>
<dbReference type="OrthoDB" id="217645at2"/>
<dbReference type="Proteomes" id="UP000019276">
    <property type="component" value="Unassembled WGS sequence"/>
</dbReference>
<proteinExistence type="predicted"/>
<accession>W7Q8N7</accession>
<organism evidence="2 3">
    <name type="scientific">Catenovulum agarivorans DS-2</name>
    <dbReference type="NCBI Taxonomy" id="1328313"/>
    <lineage>
        <taxon>Bacteria</taxon>
        <taxon>Pseudomonadati</taxon>
        <taxon>Pseudomonadota</taxon>
        <taxon>Gammaproteobacteria</taxon>
        <taxon>Alteromonadales</taxon>
        <taxon>Alteromonadaceae</taxon>
        <taxon>Catenovulum</taxon>
    </lineage>
</organism>
<sequence>MAVIEFESLELPTGWEKVTDSGASGNSYIQSGTEDDVLYQKQQTNAGWLGLQNDNFIGEIALNPGSTYQIDYYFAEIEHKAVGKRAIDIHNQDEKIATALDVYAIAGANTAYKFSIVYTAQEDVYKTGMQTNAIASFDTYLALAAFSIRYLDLDAWGDEDQDGVANFDDKCAATISGSTVDDKGCALP</sequence>
<dbReference type="EMBL" id="ARZY01000028">
    <property type="protein sequence ID" value="EWH09179.1"/>
    <property type="molecule type" value="Genomic_DNA"/>
</dbReference>
<evidence type="ECO:0000313" key="2">
    <source>
        <dbReference type="EMBL" id="EWH09179.1"/>
    </source>
</evidence>
<gene>
    <name evidence="2" type="ORF">DS2_13939</name>
</gene>
<protein>
    <recommendedName>
        <fullName evidence="1">Malectin domain-containing protein</fullName>
    </recommendedName>
</protein>
<dbReference type="AlphaFoldDB" id="W7Q8N7"/>
<dbReference type="RefSeq" id="WP_035015432.1">
    <property type="nucleotide sequence ID" value="NZ_ARZY01000028.1"/>
</dbReference>
<evidence type="ECO:0000313" key="3">
    <source>
        <dbReference type="Proteomes" id="UP000019276"/>
    </source>
</evidence>
<reference evidence="2 3" key="1">
    <citation type="journal article" date="2014" name="Genome Announc.">
        <title>Draft Genome Sequence of the Agar-Degrading Bacterium Catenovulum sp. Strain DS-2, Isolated from Intestines of Haliotis diversicolor.</title>
        <authorList>
            <person name="Shan D."/>
            <person name="Li X."/>
            <person name="Gu Z."/>
            <person name="Wei G."/>
            <person name="Gao Z."/>
            <person name="Shao Z."/>
        </authorList>
    </citation>
    <scope>NUCLEOTIDE SEQUENCE [LARGE SCALE GENOMIC DNA]</scope>
    <source>
        <strain evidence="2 3">DS-2</strain>
    </source>
</reference>
<evidence type="ECO:0000259" key="1">
    <source>
        <dbReference type="Pfam" id="PF11721"/>
    </source>
</evidence>